<dbReference type="PANTHER" id="PTHR31403:SF54">
    <property type="entry name" value="PHOSPHOLIPASE A(1) DAD1, CHLOROPLASTIC"/>
    <property type="match status" value="1"/>
</dbReference>
<feature type="compositionally biased region" description="Basic residues" evidence="8">
    <location>
        <begin position="1"/>
        <end position="12"/>
    </location>
</feature>
<dbReference type="OrthoDB" id="333739at2759"/>
<reference evidence="11" key="1">
    <citation type="submission" date="2011-02" db="EMBL/GenBank/DDBJ databases">
        <authorList>
            <person name="Aslett M."/>
        </authorList>
    </citation>
    <scope>NUCLEOTIDE SEQUENCE</scope>
    <source>
        <strain evidence="11">Liverpool</strain>
    </source>
</reference>
<proteinExistence type="predicted"/>
<evidence type="ECO:0000256" key="5">
    <source>
        <dbReference type="ARBA" id="ARBA00022946"/>
    </source>
</evidence>
<feature type="transmembrane region" description="Helical" evidence="9">
    <location>
        <begin position="44"/>
        <end position="64"/>
    </location>
</feature>
<keyword evidence="7" id="KW-0443">Lipid metabolism</keyword>
<dbReference type="Gene3D" id="3.40.50.1820">
    <property type="entry name" value="alpha/beta hydrolase"/>
    <property type="match status" value="1"/>
</dbReference>
<organism evidence="11 13">
    <name type="scientific">Neospora caninum (strain Liverpool)</name>
    <dbReference type="NCBI Taxonomy" id="572307"/>
    <lineage>
        <taxon>Eukaryota</taxon>
        <taxon>Sar</taxon>
        <taxon>Alveolata</taxon>
        <taxon>Apicomplexa</taxon>
        <taxon>Conoidasida</taxon>
        <taxon>Coccidia</taxon>
        <taxon>Eucoccidiorida</taxon>
        <taxon>Eimeriorina</taxon>
        <taxon>Sarcocystidae</taxon>
        <taxon>Neospora</taxon>
    </lineage>
</organism>
<dbReference type="AlphaFoldDB" id="F0VRN3"/>
<evidence type="ECO:0000259" key="10">
    <source>
        <dbReference type="Pfam" id="PF01764"/>
    </source>
</evidence>
<feature type="compositionally biased region" description="Polar residues" evidence="8">
    <location>
        <begin position="326"/>
        <end position="335"/>
    </location>
</feature>
<dbReference type="Proteomes" id="UP000007494">
    <property type="component" value="Chromosome XII"/>
</dbReference>
<feature type="region of interest" description="Disordered" evidence="8">
    <location>
        <begin position="825"/>
        <end position="876"/>
    </location>
</feature>
<dbReference type="eggNOG" id="ENOG502SE6D">
    <property type="taxonomic scope" value="Eukaryota"/>
</dbReference>
<dbReference type="Pfam" id="PF01764">
    <property type="entry name" value="Lipase_3"/>
    <property type="match status" value="1"/>
</dbReference>
<feature type="region of interest" description="Disordered" evidence="8">
    <location>
        <begin position="76"/>
        <end position="103"/>
    </location>
</feature>
<dbReference type="EMBL" id="FR823393">
    <property type="protein sequence ID" value="CBZ56381.1"/>
    <property type="molecule type" value="Genomic_DNA"/>
</dbReference>
<feature type="compositionally biased region" description="Low complexity" evidence="8">
    <location>
        <begin position="215"/>
        <end position="239"/>
    </location>
</feature>
<dbReference type="RefSeq" id="XP_003886406.1">
    <property type="nucleotide sequence ID" value="XM_003886357.1"/>
</dbReference>
<feature type="compositionally biased region" description="Low complexity" evidence="8">
    <location>
        <begin position="830"/>
        <end position="843"/>
    </location>
</feature>
<evidence type="ECO:0000256" key="4">
    <source>
        <dbReference type="ARBA" id="ARBA00022801"/>
    </source>
</evidence>
<keyword evidence="9" id="KW-0812">Transmembrane</keyword>
<evidence type="ECO:0000256" key="6">
    <source>
        <dbReference type="ARBA" id="ARBA00022963"/>
    </source>
</evidence>
<keyword evidence="2" id="KW-0150">Chloroplast</keyword>
<dbReference type="VEuPathDB" id="ToxoDB:NCLIV_068050"/>
<keyword evidence="5" id="KW-0809">Transit peptide</keyword>
<evidence type="ECO:0000256" key="3">
    <source>
        <dbReference type="ARBA" id="ARBA00022640"/>
    </source>
</evidence>
<dbReference type="OMA" id="DYFELRV"/>
<feature type="region of interest" description="Disordered" evidence="8">
    <location>
        <begin position="120"/>
        <end position="162"/>
    </location>
</feature>
<protein>
    <submittedName>
        <fullName evidence="12">Lipase domain-containing protein, putative</fullName>
    </submittedName>
    <submittedName>
        <fullName evidence="11">Putative lipase domain-containing protein</fullName>
    </submittedName>
</protein>
<name>F0VRN3_NEOCL</name>
<dbReference type="InParanoid" id="F0VRN3"/>
<evidence type="ECO:0000313" key="13">
    <source>
        <dbReference type="Proteomes" id="UP000007494"/>
    </source>
</evidence>
<feature type="region of interest" description="Disordered" evidence="8">
    <location>
        <begin position="1"/>
        <end position="25"/>
    </location>
</feature>
<feature type="region of interest" description="Disordered" evidence="8">
    <location>
        <begin position="214"/>
        <end position="241"/>
    </location>
</feature>
<feature type="region of interest" description="Disordered" evidence="8">
    <location>
        <begin position="956"/>
        <end position="982"/>
    </location>
</feature>
<evidence type="ECO:0000313" key="11">
    <source>
        <dbReference type="EMBL" id="CBZ56381.1"/>
    </source>
</evidence>
<reference evidence="11" key="2">
    <citation type="submission" date="2011-03" db="EMBL/GenBank/DDBJ databases">
        <title>Comparative genomics and transcriptomics of Neospora caninum and Toxoplasma gondii.</title>
        <authorList>
            <person name="Reid A.J."/>
            <person name="Sohal A."/>
            <person name="Harris D."/>
            <person name="Quail M."/>
            <person name="Sanders M."/>
            <person name="Berriman M."/>
            <person name="Wastling J.M."/>
            <person name="Pain A."/>
        </authorList>
    </citation>
    <scope>NUCLEOTIDE SEQUENCE</scope>
    <source>
        <strain evidence="11">Liverpool</strain>
    </source>
</reference>
<keyword evidence="4" id="KW-0378">Hydrolase</keyword>
<sequence length="982" mass="106225">MDMPERRRRHSELRRSERRFSRAPGGCRRVPLSAACISSRSFPLFRSFCFSSVSLFLFLSILPLDSLSSVLVAAETPGTEERQTAPGLEAETGDAASEDSSAFLQPRAPTAVEDLERFSQPAAPASDSTITPEEQAAPEDRSETENSVQWDSPENAKGGPYEPLLSVSAAERVLTLKDSPAAPDAPDYETFSSGSSLNYGGLPRIAEEAIELETPSVSDASAATASSPHAPSFSSAEASPEGREDGILLPVLENEVLSISLILGHQEGDGDCIVQEGESLATMFKNGDLGGILKSLVGVTSDFSRWASPFRFLRLLPPSRAAKALSPTSSASPSRAFSPESGKHTRTLSPAKRARLAAAEAKPLGRKRRHSKDREEAEAARGGEEAARDRDAERDSPTAKDRRNEPPFFVSRLSADASSSASLPEAEAVPAAERADSPAPGNEVGAFFPFHSAQRRVLSLTTAQRMFRFFTSVTKENLGLAVCQALTGPTVNSRAFCSLLNVMKNEVICKHRVQDCSAIPTHLFATSAGSSPTSLLAEHLFPPITVPPPASTSSSKFAFPASASVLELPLVSLQSVRSSSSLNVPEEVVALEGPTYALAWEGLRRLYDYFELRVCEEASTRAAGFLDSLQVEATPSASPFSPAPQFLPGWETEMILNAVQPGTTPRSPLAVIARRGKTVLILIRGTQTQFEWALNAQYELTFGWNDMWDGKVESGFSRVFAAISPAIQVYLGELKRRGNIDRILVSGHSLGAAVSCLLSYSLSISFANVEAILFAPPRSGDDLFMKAWGRRVNGRAVKFSLDPVIEVPCRIMPLCDGKEDLGRKKWTQTASVPPGAPASAAVSDRAGTSPSDDENLRSNAGIPEMTPASWSRAQQAGSDWDSAQLGGFARDRPLELLKYREEEKNALTYADYPHSVVFTPADLPNSKEQSTLHAKYNHFCAYSCWLSYRFNTRNPNTHCGKESKSKRRSDRDEDDPSLCPAV</sequence>
<keyword evidence="9" id="KW-1133">Transmembrane helix</keyword>
<keyword evidence="13" id="KW-1185">Reference proteome</keyword>
<evidence type="ECO:0000256" key="1">
    <source>
        <dbReference type="ARBA" id="ARBA00004229"/>
    </source>
</evidence>
<evidence type="ECO:0000256" key="8">
    <source>
        <dbReference type="SAM" id="MobiDB-lite"/>
    </source>
</evidence>
<evidence type="ECO:0000256" key="2">
    <source>
        <dbReference type="ARBA" id="ARBA00022528"/>
    </source>
</evidence>
<feature type="domain" description="Fungal lipase-type" evidence="10">
    <location>
        <begin position="681"/>
        <end position="794"/>
    </location>
</feature>
<evidence type="ECO:0000256" key="7">
    <source>
        <dbReference type="ARBA" id="ARBA00023098"/>
    </source>
</evidence>
<dbReference type="InterPro" id="IPR029058">
    <property type="entry name" value="AB_hydrolase_fold"/>
</dbReference>
<accession>F0VRN3</accession>
<dbReference type="EMBL" id="LN714487">
    <property type="protein sequence ID" value="CEL71141.1"/>
    <property type="molecule type" value="Genomic_DNA"/>
</dbReference>
<feature type="compositionally biased region" description="Low complexity" evidence="8">
    <location>
        <begin position="410"/>
        <end position="432"/>
    </location>
</feature>
<evidence type="ECO:0000313" key="12">
    <source>
        <dbReference type="EMBL" id="CEL71141.1"/>
    </source>
</evidence>
<reference evidence="12" key="4">
    <citation type="journal article" date="2015" name="PLoS ONE">
        <title>Comprehensive Evaluation of Toxoplasma gondii VEG and Neospora caninum LIV Genomes with Tachyzoite Stage Transcriptome and Proteome Defines Novel Transcript Features.</title>
        <authorList>
            <person name="Ramaprasad A."/>
            <person name="Mourier T."/>
            <person name="Naeem R."/>
            <person name="Malas T.B."/>
            <person name="Moussa E."/>
            <person name="Panigrahi A."/>
            <person name="Vermont S.J."/>
            <person name="Otto T.D."/>
            <person name="Wastling J."/>
            <person name="Pain A."/>
        </authorList>
    </citation>
    <scope>NUCLEOTIDE SEQUENCE</scope>
    <source>
        <strain evidence="12">Liverpool</strain>
    </source>
</reference>
<dbReference type="PANTHER" id="PTHR31403">
    <property type="entry name" value="PHOSPHOLIPASE A1-IBETA2, CHLOROPLASTIC"/>
    <property type="match status" value="1"/>
</dbReference>
<dbReference type="SUPFAM" id="SSF53474">
    <property type="entry name" value="alpha/beta-Hydrolases"/>
    <property type="match status" value="1"/>
</dbReference>
<keyword evidence="6" id="KW-0442">Lipid degradation</keyword>
<comment type="subcellular location">
    <subcellularLocation>
        <location evidence="1">Plastid</location>
        <location evidence="1">Chloroplast</location>
    </subcellularLocation>
</comment>
<feature type="region of interest" description="Disordered" evidence="8">
    <location>
        <begin position="323"/>
        <end position="440"/>
    </location>
</feature>
<feature type="compositionally biased region" description="Basic and acidic residues" evidence="8">
    <location>
        <begin position="372"/>
        <end position="405"/>
    </location>
</feature>
<dbReference type="GO" id="GO:0004620">
    <property type="term" value="F:phospholipase activity"/>
    <property type="evidence" value="ECO:0007669"/>
    <property type="project" value="UniProtKB-ARBA"/>
</dbReference>
<keyword evidence="9" id="KW-0472">Membrane</keyword>
<keyword evidence="3" id="KW-0934">Plastid</keyword>
<dbReference type="GO" id="GO:0016042">
    <property type="term" value="P:lipid catabolic process"/>
    <property type="evidence" value="ECO:0007669"/>
    <property type="project" value="UniProtKB-KW"/>
</dbReference>
<reference evidence="13" key="3">
    <citation type="journal article" date="2012" name="PLoS Pathog.">
        <title>Comparative genomics of the apicomplexan parasites Toxoplasma gondii and Neospora caninum: Coccidia differing in host range and transmission strategy.</title>
        <authorList>
            <person name="Reid A.J."/>
            <person name="Vermont S.J."/>
            <person name="Cotton J.A."/>
            <person name="Harris D."/>
            <person name="Hill-Cawthorne G.A."/>
            <person name="Konen-Waisman S."/>
            <person name="Latham S.M."/>
            <person name="Mourier T."/>
            <person name="Norton R."/>
            <person name="Quail M.A."/>
            <person name="Sanders M."/>
            <person name="Shanmugam D."/>
            <person name="Sohal A."/>
            <person name="Wasmuth J.D."/>
            <person name="Brunk B."/>
            <person name="Grigg M.E."/>
            <person name="Howard J.C."/>
            <person name="Parkinson J."/>
            <person name="Roos D.S."/>
            <person name="Trees A.J."/>
            <person name="Berriman M."/>
            <person name="Pain A."/>
            <person name="Wastling J.M."/>
        </authorList>
    </citation>
    <scope>NUCLEOTIDE SEQUENCE [LARGE SCALE GENOMIC DNA]</scope>
    <source>
        <strain evidence="13">Liverpool</strain>
    </source>
</reference>
<dbReference type="InterPro" id="IPR002921">
    <property type="entry name" value="Fungal_lipase-type"/>
</dbReference>
<gene>
    <name evidence="12" type="ORF">BN1204_068050</name>
    <name evidence="11" type="ORF">NCLIV_068050</name>
</gene>
<evidence type="ECO:0000256" key="9">
    <source>
        <dbReference type="SAM" id="Phobius"/>
    </source>
</evidence>
<dbReference type="GeneID" id="13445686"/>
<dbReference type="GO" id="GO:0009507">
    <property type="term" value="C:chloroplast"/>
    <property type="evidence" value="ECO:0007669"/>
    <property type="project" value="UniProtKB-SubCell"/>
</dbReference>